<dbReference type="OrthoDB" id="8758323at2"/>
<evidence type="ECO:0008006" key="4">
    <source>
        <dbReference type="Google" id="ProtNLM"/>
    </source>
</evidence>
<evidence type="ECO:0000313" key="2">
    <source>
        <dbReference type="EMBL" id="MTV53624.1"/>
    </source>
</evidence>
<reference evidence="2 3" key="1">
    <citation type="submission" date="2019-11" db="EMBL/GenBank/DDBJ databases">
        <title>Type strains purchased from KCTC, JCM and DSMZ.</title>
        <authorList>
            <person name="Lu H."/>
        </authorList>
    </citation>
    <scope>NUCLEOTIDE SEQUENCE [LARGE SCALE GENOMIC DNA]</scope>
    <source>
        <strain evidence="2 3">KCTC 52429</strain>
    </source>
</reference>
<feature type="region of interest" description="Disordered" evidence="1">
    <location>
        <begin position="91"/>
        <end position="111"/>
    </location>
</feature>
<protein>
    <recommendedName>
        <fullName evidence="4">DUF2946 domain-containing protein</fullName>
    </recommendedName>
</protein>
<accession>A0A6I3SX47</accession>
<gene>
    <name evidence="2" type="ORF">GM672_12895</name>
</gene>
<evidence type="ECO:0000256" key="1">
    <source>
        <dbReference type="SAM" id="MobiDB-lite"/>
    </source>
</evidence>
<dbReference type="AlphaFoldDB" id="A0A6I3SX47"/>
<comment type="caution">
    <text evidence="2">The sequence shown here is derived from an EMBL/GenBank/DDBJ whole genome shotgun (WGS) entry which is preliminary data.</text>
</comment>
<name>A0A6I3SX47_9BURK</name>
<sequence length="111" mass="11812">MRRWIVILLLLIYPFQLALALGDRCCLTTPAGVTHHGVDTAKPVFTAGDNASAADPHCSACVFGQILSIPQGFTVIPPLYQPGAAPALPFPPLQSLPAGRPERPQWMPDAA</sequence>
<dbReference type="RefSeq" id="WP_155470930.1">
    <property type="nucleotide sequence ID" value="NZ_BMKG01000020.1"/>
</dbReference>
<evidence type="ECO:0000313" key="3">
    <source>
        <dbReference type="Proteomes" id="UP000430634"/>
    </source>
</evidence>
<dbReference type="EMBL" id="WNKZ01000032">
    <property type="protein sequence ID" value="MTV53624.1"/>
    <property type="molecule type" value="Genomic_DNA"/>
</dbReference>
<proteinExistence type="predicted"/>
<organism evidence="2 3">
    <name type="scientific">Pseudoduganella buxea</name>
    <dbReference type="NCBI Taxonomy" id="1949069"/>
    <lineage>
        <taxon>Bacteria</taxon>
        <taxon>Pseudomonadati</taxon>
        <taxon>Pseudomonadota</taxon>
        <taxon>Betaproteobacteria</taxon>
        <taxon>Burkholderiales</taxon>
        <taxon>Oxalobacteraceae</taxon>
        <taxon>Telluria group</taxon>
        <taxon>Pseudoduganella</taxon>
    </lineage>
</organism>
<dbReference type="Proteomes" id="UP000430634">
    <property type="component" value="Unassembled WGS sequence"/>
</dbReference>